<protein>
    <submittedName>
        <fullName evidence="4">Fes1-domain-containing protein</fullName>
    </submittedName>
</protein>
<dbReference type="GO" id="GO:0000774">
    <property type="term" value="F:adenyl-nucleotide exchange factor activity"/>
    <property type="evidence" value="ECO:0007669"/>
    <property type="project" value="EnsemblFungi"/>
</dbReference>
<dbReference type="PANTHER" id="PTHR19316">
    <property type="entry name" value="PROTEIN FOLDING REGULATOR"/>
    <property type="match status" value="1"/>
</dbReference>
<comment type="similarity">
    <text evidence="1">Belongs to the FES1 family.</text>
</comment>
<feature type="domain" description="Nucleotide exchange factor Fes1" evidence="3">
    <location>
        <begin position="1"/>
        <end position="85"/>
    </location>
</feature>
<sequence>MEQLLKWSLANSKPEDLVNQAKKDNENGKKIDTSIIDHILGKDESTQMVEAMQVIAHPNTTLEDKEIAFDNLEMLVEHIDNAKNLEPLKLWEPILALLKHDEPVLRKYAAWVCATATQNNPQAQKNFLDRNGLQSIIDCLKSEKELEVRKKCIYAISCSIRHHNEALTQFQVLSGFQLLTEIIKDQSENENVKSRIVFLFNSLVVDEPTILSIFKEHGIFDNLISNLKEGYGGEDFVEKTLQFFNTSNGLNEDQKAQLKELIPKFQAQYPEILSASEWTQLTA</sequence>
<dbReference type="EMBL" id="KQ964431">
    <property type="protein sequence ID" value="KXN73793.1"/>
    <property type="molecule type" value="Genomic_DNA"/>
</dbReference>
<dbReference type="AlphaFoldDB" id="A0A137PFL8"/>
<evidence type="ECO:0000256" key="2">
    <source>
        <dbReference type="ARBA" id="ARBA00022737"/>
    </source>
</evidence>
<dbReference type="InterPro" id="IPR011989">
    <property type="entry name" value="ARM-like"/>
</dbReference>
<dbReference type="OrthoDB" id="10250458at2759"/>
<dbReference type="GO" id="GO:0005829">
    <property type="term" value="C:cytosol"/>
    <property type="evidence" value="ECO:0007669"/>
    <property type="project" value="EnsemblFungi"/>
</dbReference>
<keyword evidence="5" id="KW-1185">Reference proteome</keyword>
<dbReference type="InterPro" id="IPR013918">
    <property type="entry name" value="Nucleotide_exch_fac_Fes1"/>
</dbReference>
<keyword evidence="2" id="KW-0677">Repeat</keyword>
<dbReference type="Pfam" id="PF08609">
    <property type="entry name" value="Fes1"/>
    <property type="match status" value="1"/>
</dbReference>
<dbReference type="PANTHER" id="PTHR19316:SF18">
    <property type="entry name" value="HSP70-BINDING PROTEIN 1"/>
    <property type="match status" value="1"/>
</dbReference>
<dbReference type="SUPFAM" id="SSF48371">
    <property type="entry name" value="ARM repeat"/>
    <property type="match status" value="1"/>
</dbReference>
<evidence type="ECO:0000256" key="1">
    <source>
        <dbReference type="ARBA" id="ARBA00011045"/>
    </source>
</evidence>
<organism evidence="4 5">
    <name type="scientific">Conidiobolus coronatus (strain ATCC 28846 / CBS 209.66 / NRRL 28638)</name>
    <name type="common">Delacroixia coronata</name>
    <dbReference type="NCBI Taxonomy" id="796925"/>
    <lineage>
        <taxon>Eukaryota</taxon>
        <taxon>Fungi</taxon>
        <taxon>Fungi incertae sedis</taxon>
        <taxon>Zoopagomycota</taxon>
        <taxon>Entomophthoromycotina</taxon>
        <taxon>Entomophthoromycetes</taxon>
        <taxon>Entomophthorales</taxon>
        <taxon>Ancylistaceae</taxon>
        <taxon>Conidiobolus</taxon>
    </lineage>
</organism>
<dbReference type="InterPro" id="IPR050693">
    <property type="entry name" value="Hsp70_NEF-Inhibitors"/>
</dbReference>
<dbReference type="InterPro" id="IPR016024">
    <property type="entry name" value="ARM-type_fold"/>
</dbReference>
<name>A0A137PFL8_CONC2</name>
<gene>
    <name evidence="4" type="ORF">CONCODRAFT_77177</name>
</gene>
<reference evidence="4 5" key="1">
    <citation type="journal article" date="2015" name="Genome Biol. Evol.">
        <title>Phylogenomic analyses indicate that early fungi evolved digesting cell walls of algal ancestors of land plants.</title>
        <authorList>
            <person name="Chang Y."/>
            <person name="Wang S."/>
            <person name="Sekimoto S."/>
            <person name="Aerts A.L."/>
            <person name="Choi C."/>
            <person name="Clum A."/>
            <person name="LaButti K.M."/>
            <person name="Lindquist E.A."/>
            <person name="Yee Ngan C."/>
            <person name="Ohm R.A."/>
            <person name="Salamov A.A."/>
            <person name="Grigoriev I.V."/>
            <person name="Spatafora J.W."/>
            <person name="Berbee M.L."/>
        </authorList>
    </citation>
    <scope>NUCLEOTIDE SEQUENCE [LARGE SCALE GENOMIC DNA]</scope>
    <source>
        <strain evidence="4 5">NRRL 28638</strain>
    </source>
</reference>
<evidence type="ECO:0000313" key="4">
    <source>
        <dbReference type="EMBL" id="KXN73793.1"/>
    </source>
</evidence>
<evidence type="ECO:0000313" key="5">
    <source>
        <dbReference type="Proteomes" id="UP000070444"/>
    </source>
</evidence>
<dbReference type="GO" id="GO:0071629">
    <property type="term" value="P:cytoplasm protein quality control by the ubiquitin-proteasome system"/>
    <property type="evidence" value="ECO:0007669"/>
    <property type="project" value="EnsemblFungi"/>
</dbReference>
<dbReference type="GO" id="GO:0005783">
    <property type="term" value="C:endoplasmic reticulum"/>
    <property type="evidence" value="ECO:0007669"/>
    <property type="project" value="TreeGrafter"/>
</dbReference>
<dbReference type="Gene3D" id="1.25.10.10">
    <property type="entry name" value="Leucine-rich Repeat Variant"/>
    <property type="match status" value="1"/>
</dbReference>
<accession>A0A137PFL8</accession>
<dbReference type="STRING" id="796925.A0A137PFL8"/>
<dbReference type="OMA" id="LHWSIAN"/>
<dbReference type="Proteomes" id="UP000070444">
    <property type="component" value="Unassembled WGS sequence"/>
</dbReference>
<evidence type="ECO:0000259" key="3">
    <source>
        <dbReference type="Pfam" id="PF08609"/>
    </source>
</evidence>
<proteinExistence type="inferred from homology"/>